<dbReference type="EMBL" id="KN838555">
    <property type="protein sequence ID" value="KIK06102.1"/>
    <property type="molecule type" value="Genomic_DNA"/>
</dbReference>
<gene>
    <name evidence="2" type="ORF">K443DRAFT_308990</name>
</gene>
<reference evidence="2 3" key="1">
    <citation type="submission" date="2014-04" db="EMBL/GenBank/DDBJ databases">
        <authorList>
            <consortium name="DOE Joint Genome Institute"/>
            <person name="Kuo A."/>
            <person name="Kohler A."/>
            <person name="Nagy L.G."/>
            <person name="Floudas D."/>
            <person name="Copeland A."/>
            <person name="Barry K.W."/>
            <person name="Cichocki N."/>
            <person name="Veneault-Fourrey C."/>
            <person name="LaButti K."/>
            <person name="Lindquist E.A."/>
            <person name="Lipzen A."/>
            <person name="Lundell T."/>
            <person name="Morin E."/>
            <person name="Murat C."/>
            <person name="Sun H."/>
            <person name="Tunlid A."/>
            <person name="Henrissat B."/>
            <person name="Grigoriev I.V."/>
            <person name="Hibbett D.S."/>
            <person name="Martin F."/>
            <person name="Nordberg H.P."/>
            <person name="Cantor M.N."/>
            <person name="Hua S.X."/>
        </authorList>
    </citation>
    <scope>NUCLEOTIDE SEQUENCE [LARGE SCALE GENOMIC DNA]</scope>
    <source>
        <strain evidence="2 3">LaAM-08-1</strain>
    </source>
</reference>
<proteinExistence type="predicted"/>
<reference evidence="3" key="2">
    <citation type="submission" date="2015-01" db="EMBL/GenBank/DDBJ databases">
        <title>Evolutionary Origins and Diversification of the Mycorrhizal Mutualists.</title>
        <authorList>
            <consortium name="DOE Joint Genome Institute"/>
            <consortium name="Mycorrhizal Genomics Consortium"/>
            <person name="Kohler A."/>
            <person name="Kuo A."/>
            <person name="Nagy L.G."/>
            <person name="Floudas D."/>
            <person name="Copeland A."/>
            <person name="Barry K.W."/>
            <person name="Cichocki N."/>
            <person name="Veneault-Fourrey C."/>
            <person name="LaButti K."/>
            <person name="Lindquist E.A."/>
            <person name="Lipzen A."/>
            <person name="Lundell T."/>
            <person name="Morin E."/>
            <person name="Murat C."/>
            <person name="Riley R."/>
            <person name="Ohm R."/>
            <person name="Sun H."/>
            <person name="Tunlid A."/>
            <person name="Henrissat B."/>
            <person name="Grigoriev I.V."/>
            <person name="Hibbett D.S."/>
            <person name="Martin F."/>
        </authorList>
    </citation>
    <scope>NUCLEOTIDE SEQUENCE [LARGE SCALE GENOMIC DNA]</scope>
    <source>
        <strain evidence="3">LaAM-08-1</strain>
    </source>
</reference>
<name>A0A0C9Y7A9_9AGAR</name>
<protein>
    <submittedName>
        <fullName evidence="2">Uncharacterized protein</fullName>
    </submittedName>
</protein>
<dbReference type="HOGENOM" id="CLU_2574220_0_0_1"/>
<evidence type="ECO:0000313" key="3">
    <source>
        <dbReference type="Proteomes" id="UP000054477"/>
    </source>
</evidence>
<evidence type="ECO:0000256" key="1">
    <source>
        <dbReference type="SAM" id="MobiDB-lite"/>
    </source>
</evidence>
<accession>A0A0C9Y7A9</accession>
<dbReference type="Proteomes" id="UP000054477">
    <property type="component" value="Unassembled WGS sequence"/>
</dbReference>
<organism evidence="2 3">
    <name type="scientific">Laccaria amethystina LaAM-08-1</name>
    <dbReference type="NCBI Taxonomy" id="1095629"/>
    <lineage>
        <taxon>Eukaryota</taxon>
        <taxon>Fungi</taxon>
        <taxon>Dikarya</taxon>
        <taxon>Basidiomycota</taxon>
        <taxon>Agaricomycotina</taxon>
        <taxon>Agaricomycetes</taxon>
        <taxon>Agaricomycetidae</taxon>
        <taxon>Agaricales</taxon>
        <taxon>Agaricineae</taxon>
        <taxon>Hydnangiaceae</taxon>
        <taxon>Laccaria</taxon>
    </lineage>
</organism>
<feature type="region of interest" description="Disordered" evidence="1">
    <location>
        <begin position="39"/>
        <end position="67"/>
    </location>
</feature>
<evidence type="ECO:0000313" key="2">
    <source>
        <dbReference type="EMBL" id="KIK06102.1"/>
    </source>
</evidence>
<dbReference type="AlphaFoldDB" id="A0A0C9Y7A9"/>
<feature type="compositionally biased region" description="Polar residues" evidence="1">
    <location>
        <begin position="39"/>
        <end position="61"/>
    </location>
</feature>
<sequence>MASRVLHDRAINFSYLHLPLQLRNSRLFKQMESPISTLASSGTDEAITSQENAGRMTSSLNWRRGGSRSADEYLLASFRCH</sequence>
<keyword evidence="3" id="KW-1185">Reference proteome</keyword>